<protein>
    <submittedName>
        <fullName evidence="9">Membrane transport protein</fullName>
    </submittedName>
</protein>
<dbReference type="GO" id="GO:0005886">
    <property type="term" value="C:plasma membrane"/>
    <property type="evidence" value="ECO:0007669"/>
    <property type="project" value="UniProtKB-SubCell"/>
</dbReference>
<proteinExistence type="inferred from homology"/>
<evidence type="ECO:0000256" key="4">
    <source>
        <dbReference type="ARBA" id="ARBA00022475"/>
    </source>
</evidence>
<feature type="transmembrane region" description="Helical" evidence="8">
    <location>
        <begin position="215"/>
        <end position="238"/>
    </location>
</feature>
<evidence type="ECO:0000256" key="7">
    <source>
        <dbReference type="ARBA" id="ARBA00023136"/>
    </source>
</evidence>
<feature type="transmembrane region" description="Helical" evidence="8">
    <location>
        <begin position="245"/>
        <end position="267"/>
    </location>
</feature>
<dbReference type="EMBL" id="CP001830">
    <property type="protein sequence ID" value="AEH79524.1"/>
    <property type="molecule type" value="Genomic_DNA"/>
</dbReference>
<evidence type="ECO:0000256" key="2">
    <source>
        <dbReference type="ARBA" id="ARBA00010145"/>
    </source>
</evidence>
<reference evidence="9 10" key="1">
    <citation type="journal article" date="2011" name="J. Biotechnol.">
        <title>The complete genome sequence of the dominant Sinorhizobium meliloti field isolate SM11 extends the S. meliloti pan-genome.</title>
        <authorList>
            <person name="Schneiker-Bekel S."/>
            <person name="Wibberg D."/>
            <person name="Bekel T."/>
            <person name="Blom J."/>
            <person name="Linke B."/>
            <person name="Neuweger H."/>
            <person name="Stiens M."/>
            <person name="Vorholter F.J."/>
            <person name="Weidner S."/>
            <person name="Goesmann A."/>
            <person name="Puhler A."/>
            <person name="Schluter A."/>
        </authorList>
    </citation>
    <scope>NUCLEOTIDE SEQUENCE [LARGE SCALE GENOMIC DNA]</scope>
    <source>
        <strain evidence="9 10">SM11</strain>
    </source>
</reference>
<sequence length="399" mass="41655">MSSAKPAKKITMMISKAALTGRSVPSLKNHTASISASEAEAQRKPFVKVNIHSESRLAAACPALYSEFCAPHRARGAACVNLRLPGALMTIVFESILPVFLLVILGVALRRSTLVDQGLWIGLEQFGYYFLFPALLFSTLAKADLAGLEADETAVATVGSVTLMSAALLSAWPLLRRGGISGPTFTSVFQTATRWNAFIALAVAEKLFGTAGLSLTALVMALLIIPINFYNIAVLTWFGGGSRGIGFFFLKIITNPLIISSALGILFNLTGIELYGPVMTAVDMLASASLGLGLILVGAGLKIADALNPSIPVLFAVVLKLIVMPVFMVGSSALLGIRGDALLVIAVGAAVPTAMNGYLLAKQMGGDAELYASVATIQTAASFLTIPLVLFVTGYVAAG</sequence>
<dbReference type="InterPro" id="IPR038770">
    <property type="entry name" value="Na+/solute_symporter_sf"/>
</dbReference>
<evidence type="ECO:0000256" key="8">
    <source>
        <dbReference type="SAM" id="Phobius"/>
    </source>
</evidence>
<evidence type="ECO:0000256" key="5">
    <source>
        <dbReference type="ARBA" id="ARBA00022692"/>
    </source>
</evidence>
<evidence type="ECO:0000256" key="6">
    <source>
        <dbReference type="ARBA" id="ARBA00022989"/>
    </source>
</evidence>
<comment type="subcellular location">
    <subcellularLocation>
        <location evidence="1">Cell membrane</location>
        <topology evidence="1">Multi-pass membrane protein</topology>
    </subcellularLocation>
</comment>
<dbReference type="Gene3D" id="1.20.1530.20">
    <property type="match status" value="1"/>
</dbReference>
<feature type="transmembrane region" description="Helical" evidence="8">
    <location>
        <begin position="82"/>
        <end position="106"/>
    </location>
</feature>
<evidence type="ECO:0000313" key="9">
    <source>
        <dbReference type="EMBL" id="AEH79524.1"/>
    </source>
</evidence>
<dbReference type="PANTHER" id="PTHR36838:SF4">
    <property type="entry name" value="AUXIN EFFLUX CARRIER FAMILY PROTEIN"/>
    <property type="match status" value="1"/>
</dbReference>
<feature type="transmembrane region" description="Helical" evidence="8">
    <location>
        <begin position="279"/>
        <end position="301"/>
    </location>
</feature>
<dbReference type="HOGENOM" id="CLU_056175_3_1_5"/>
<evidence type="ECO:0000256" key="3">
    <source>
        <dbReference type="ARBA" id="ARBA00022448"/>
    </source>
</evidence>
<keyword evidence="4" id="KW-1003">Cell membrane</keyword>
<dbReference type="InterPro" id="IPR004776">
    <property type="entry name" value="Mem_transp_PIN-like"/>
</dbReference>
<name>F7X2W7_SINMM</name>
<keyword evidence="6 8" id="KW-1133">Transmembrane helix</keyword>
<feature type="transmembrane region" description="Helical" evidence="8">
    <location>
        <begin position="341"/>
        <end position="361"/>
    </location>
</feature>
<dbReference type="Pfam" id="PF03547">
    <property type="entry name" value="Mem_trans"/>
    <property type="match status" value="1"/>
</dbReference>
<keyword evidence="5 8" id="KW-0812">Transmembrane</keyword>
<dbReference type="PANTHER" id="PTHR36838">
    <property type="entry name" value="AUXIN EFFLUX CARRIER FAMILY PROTEIN"/>
    <property type="match status" value="1"/>
</dbReference>
<dbReference type="GO" id="GO:0055085">
    <property type="term" value="P:transmembrane transport"/>
    <property type="evidence" value="ECO:0007669"/>
    <property type="project" value="InterPro"/>
</dbReference>
<keyword evidence="3" id="KW-0813">Transport</keyword>
<comment type="similarity">
    <text evidence="2">Belongs to the auxin efflux carrier (TC 2.A.69) family.</text>
</comment>
<keyword evidence="7 8" id="KW-0472">Membrane</keyword>
<dbReference type="Proteomes" id="UP000009045">
    <property type="component" value="Chromosome"/>
</dbReference>
<accession>F7X2W7</accession>
<feature type="transmembrane region" description="Helical" evidence="8">
    <location>
        <begin position="373"/>
        <end position="398"/>
    </location>
</feature>
<evidence type="ECO:0000313" key="10">
    <source>
        <dbReference type="Proteomes" id="UP000009045"/>
    </source>
</evidence>
<organism evidence="9 10">
    <name type="scientific">Sinorhizobium meliloti (strain SM11)</name>
    <dbReference type="NCBI Taxonomy" id="707241"/>
    <lineage>
        <taxon>Bacteria</taxon>
        <taxon>Pseudomonadati</taxon>
        <taxon>Pseudomonadota</taxon>
        <taxon>Alphaproteobacteria</taxon>
        <taxon>Hyphomicrobiales</taxon>
        <taxon>Rhizobiaceae</taxon>
        <taxon>Sinorhizobium/Ensifer group</taxon>
        <taxon>Sinorhizobium</taxon>
    </lineage>
</organism>
<feature type="transmembrane region" description="Helical" evidence="8">
    <location>
        <begin position="155"/>
        <end position="175"/>
    </location>
</feature>
<dbReference type="AlphaFoldDB" id="F7X2W7"/>
<feature type="transmembrane region" description="Helical" evidence="8">
    <location>
        <begin position="313"/>
        <end position="335"/>
    </location>
</feature>
<dbReference type="KEGG" id="smx:SM11_chr2268"/>
<dbReference type="PATRIC" id="fig|707241.3.peg.2367"/>
<evidence type="ECO:0000256" key="1">
    <source>
        <dbReference type="ARBA" id="ARBA00004651"/>
    </source>
</evidence>
<gene>
    <name evidence="9" type="ordered locus">SM11_chr2268</name>
</gene>
<feature type="transmembrane region" description="Helical" evidence="8">
    <location>
        <begin position="126"/>
        <end position="143"/>
    </location>
</feature>